<protein>
    <recommendedName>
        <fullName evidence="4">Cobalt-zinc-cadmium resistance protein</fullName>
    </recommendedName>
</protein>
<evidence type="ECO:0000313" key="2">
    <source>
        <dbReference type="EMBL" id="OGH01213.1"/>
    </source>
</evidence>
<gene>
    <name evidence="2" type="ORF">A2557_00965</name>
</gene>
<keyword evidence="1" id="KW-1133">Transmembrane helix</keyword>
<keyword evidence="1" id="KW-0472">Membrane</keyword>
<dbReference type="Gene3D" id="3.30.70.1440">
    <property type="entry name" value="Multidrug efflux transporter AcrB pore domain"/>
    <property type="match status" value="1"/>
</dbReference>
<feature type="transmembrane region" description="Helical" evidence="1">
    <location>
        <begin position="525"/>
        <end position="545"/>
    </location>
</feature>
<dbReference type="Gene3D" id="3.30.70.1430">
    <property type="entry name" value="Multidrug efflux transporter AcrB pore domain"/>
    <property type="match status" value="2"/>
</dbReference>
<dbReference type="InterPro" id="IPR001036">
    <property type="entry name" value="Acrflvin-R"/>
</dbReference>
<dbReference type="PANTHER" id="PTHR32063:SF33">
    <property type="entry name" value="RND SUPERFAMILY EFFLUX PUMP PERMEASE COMPONENT"/>
    <property type="match status" value="1"/>
</dbReference>
<dbReference type="GO" id="GO:0005886">
    <property type="term" value="C:plasma membrane"/>
    <property type="evidence" value="ECO:0007669"/>
    <property type="project" value="TreeGrafter"/>
</dbReference>
<feature type="transmembrane region" description="Helical" evidence="1">
    <location>
        <begin position="993"/>
        <end position="1018"/>
    </location>
</feature>
<sequence length="1025" mass="111772">MSPIAFMAKNPVAANILMLALLVGGGLMMSNIRQEVFPDIALDVVSATVVYPGAGPSEVESALCLPMEEAVSTVTGLDNLNCTAQEGFASLTLELEKGTDLGQTLQDVRSNLAVIQEWPKDAEVPQVSQVMRKRRILSLALSGPLEPKSLFDVARRIETKLLAVEGVSEVSFKGVRSTELVIEVEPQDLSQHGLSLRKLASIIAAESKDLPAGALKTEQGELLLRSLAKRTDPLQYAELVAESRPDGGVTKLGQIAKIEERPKESEDFSELDGEPTVFLEIYQKEDFTPNQVSESVARFVAQAKLPPSLKLVVWDDRSDVFNDRFKLMVQNGIQGLVLVFVILALFLEIHLAFWVMLGIPISFVASFLILSLTGVTINMISLFGYILVLGIVVDDAIVIGESVYSRIEKGESRLSAAIAGAMEMGPPVFFSMLTTVVAFAPLVYIGGNMGRFMYAIPVIVISVLTVSLVESLFVLPSHLAHPAKPFRFVLFRWIESLRGKCDGGLTRLIEGRYKRSLAWALENRYLVLSIGIASLILTGALVMGGQLPTQFFPSIEDDEVTLNAELPAGYPAEKSRLVLRQILATGIKVVEEGDHKKGLKSSSLLHHYVNFESQSAESGSLATIKLRLKPADQRSMSSFEIGQRWRKAVARLPEVSTVRLTSRGMNFGDDLNLQLAHSDTKTLLAAVEHAKNWAGRIDGVVDLSDSEKLGKRELRFTLTPEAQALGLTAQEFAADLRAAFSGVLVSRLEKEKQQIEVWVRYPKEVRSNLSNLENLRMLSPKGGEYALGQAAVLSAAQEPVSITRQNQERIITVSGKIEQRIKNPETITQAVQAELVPELKALYPGLSTFAGGAQKDRAQSLDSLGWGFLAALVFIYCLLAIFFKSYTQPMMVMSAIPFGIAGAALGHLILGHPLSFMSLFGLVGLTGVVVNDSLVLIDSVNRHPKVQTEPIAGLIEAAQDRVRPILMTSVTTFGGLMPLLAETSRQAQFLIPMAISLGVGILFATFITLFLVPCLFLIRKDILGR</sequence>
<dbReference type="InterPro" id="IPR027463">
    <property type="entry name" value="AcrB_DN_DC_subdom"/>
</dbReference>
<feature type="transmembrane region" description="Helical" evidence="1">
    <location>
        <begin position="916"/>
        <end position="937"/>
    </location>
</feature>
<evidence type="ECO:0008006" key="4">
    <source>
        <dbReference type="Google" id="ProtNLM"/>
    </source>
</evidence>
<dbReference type="Gene3D" id="1.20.1640.10">
    <property type="entry name" value="Multidrug efflux transporter AcrB transmembrane domain"/>
    <property type="match status" value="2"/>
</dbReference>
<feature type="transmembrane region" description="Helical" evidence="1">
    <location>
        <begin position="327"/>
        <end position="347"/>
    </location>
</feature>
<proteinExistence type="predicted"/>
<feature type="transmembrane region" description="Helical" evidence="1">
    <location>
        <begin position="452"/>
        <end position="475"/>
    </location>
</feature>
<dbReference type="EMBL" id="MFNF01000037">
    <property type="protein sequence ID" value="OGH01213.1"/>
    <property type="molecule type" value="Genomic_DNA"/>
</dbReference>
<dbReference type="SUPFAM" id="SSF82714">
    <property type="entry name" value="Multidrug efflux transporter AcrB TolC docking domain, DN and DC subdomains"/>
    <property type="match status" value="2"/>
</dbReference>
<dbReference type="SUPFAM" id="SSF82866">
    <property type="entry name" value="Multidrug efflux transporter AcrB transmembrane domain"/>
    <property type="match status" value="2"/>
</dbReference>
<dbReference type="SUPFAM" id="SSF82693">
    <property type="entry name" value="Multidrug efflux transporter AcrB pore domain, PN1, PN2, PC1 and PC2 subdomains"/>
    <property type="match status" value="2"/>
</dbReference>
<feature type="transmembrane region" description="Helical" evidence="1">
    <location>
        <begin position="890"/>
        <end position="910"/>
    </location>
</feature>
<feature type="transmembrane region" description="Helical" evidence="1">
    <location>
        <begin position="964"/>
        <end position="981"/>
    </location>
</feature>
<organism evidence="2 3">
    <name type="scientific">Candidatus Lambdaproteobacteria bacterium RIFOXYD2_FULL_56_26</name>
    <dbReference type="NCBI Taxonomy" id="1817773"/>
    <lineage>
        <taxon>Bacteria</taxon>
        <taxon>Pseudomonadati</taxon>
        <taxon>Pseudomonadota</taxon>
        <taxon>Candidatus Lambdaproteobacteria</taxon>
    </lineage>
</organism>
<feature type="transmembrane region" description="Helical" evidence="1">
    <location>
        <begin position="425"/>
        <end position="446"/>
    </location>
</feature>
<dbReference type="GO" id="GO:0042910">
    <property type="term" value="F:xenobiotic transmembrane transporter activity"/>
    <property type="evidence" value="ECO:0007669"/>
    <property type="project" value="TreeGrafter"/>
</dbReference>
<comment type="caution">
    <text evidence="2">The sequence shown here is derived from an EMBL/GenBank/DDBJ whole genome shotgun (WGS) entry which is preliminary data.</text>
</comment>
<reference evidence="2 3" key="1">
    <citation type="journal article" date="2016" name="Nat. Commun.">
        <title>Thousands of microbial genomes shed light on interconnected biogeochemical processes in an aquifer system.</title>
        <authorList>
            <person name="Anantharaman K."/>
            <person name="Brown C.T."/>
            <person name="Hug L.A."/>
            <person name="Sharon I."/>
            <person name="Castelle C.J."/>
            <person name="Probst A.J."/>
            <person name="Thomas B.C."/>
            <person name="Singh A."/>
            <person name="Wilkins M.J."/>
            <person name="Karaoz U."/>
            <person name="Brodie E.L."/>
            <person name="Williams K.H."/>
            <person name="Hubbard S.S."/>
            <person name="Banfield J.F."/>
        </authorList>
    </citation>
    <scope>NUCLEOTIDE SEQUENCE [LARGE SCALE GENOMIC DNA]</scope>
</reference>
<dbReference type="Pfam" id="PF00873">
    <property type="entry name" value="ACR_tran"/>
    <property type="match status" value="1"/>
</dbReference>
<dbReference type="Gene3D" id="3.30.70.1320">
    <property type="entry name" value="Multidrug efflux transporter AcrB pore domain like"/>
    <property type="match status" value="1"/>
</dbReference>
<evidence type="ECO:0000256" key="1">
    <source>
        <dbReference type="SAM" id="Phobius"/>
    </source>
</evidence>
<dbReference type="Proteomes" id="UP000177583">
    <property type="component" value="Unassembled WGS sequence"/>
</dbReference>
<keyword evidence="1" id="KW-0812">Transmembrane</keyword>
<dbReference type="Gene3D" id="3.30.2090.10">
    <property type="entry name" value="Multidrug efflux transporter AcrB TolC docking domain, DN and DC subdomains"/>
    <property type="match status" value="2"/>
</dbReference>
<accession>A0A1F6GST7</accession>
<dbReference type="PANTHER" id="PTHR32063">
    <property type="match status" value="1"/>
</dbReference>
<evidence type="ECO:0000313" key="3">
    <source>
        <dbReference type="Proteomes" id="UP000177583"/>
    </source>
</evidence>
<dbReference type="AlphaFoldDB" id="A0A1F6GST7"/>
<name>A0A1F6GST7_9PROT</name>
<feature type="transmembrane region" description="Helical" evidence="1">
    <location>
        <begin position="12"/>
        <end position="29"/>
    </location>
</feature>
<feature type="transmembrane region" description="Helical" evidence="1">
    <location>
        <begin position="864"/>
        <end position="883"/>
    </location>
</feature>
<dbReference type="PRINTS" id="PR00702">
    <property type="entry name" value="ACRIFLAVINRP"/>
</dbReference>